<gene>
    <name evidence="1" type="ORF">EGC82_13590</name>
</gene>
<dbReference type="RefSeq" id="WP_124731242.1">
    <property type="nucleotide sequence ID" value="NZ_CBCSKC010000103.1"/>
</dbReference>
<organism evidence="1 2">
    <name type="scientific">Shewanella livingstonensis</name>
    <dbReference type="NCBI Taxonomy" id="150120"/>
    <lineage>
        <taxon>Bacteria</taxon>
        <taxon>Pseudomonadati</taxon>
        <taxon>Pseudomonadota</taxon>
        <taxon>Gammaproteobacteria</taxon>
        <taxon>Alteromonadales</taxon>
        <taxon>Shewanellaceae</taxon>
        <taxon>Shewanella</taxon>
    </lineage>
</organism>
<dbReference type="KEGG" id="slj:EGC82_13590"/>
<proteinExistence type="predicted"/>
<name>A0A3G8LWC9_9GAMM</name>
<sequence>MNEALKKDLTCIYHEVGAIVQASQHLEFSIGYCLTILKELELGPLSNDEFDTSMAKFSKFVFGRLIGDLKRVIKVGQDSEDALMLTLKERNFIIHNFFYDDPELFATQQGRKDLLKRVKLARANIDRGFQVIDSLTIELMRISGLSIEDVMADVESSMRY</sequence>
<reference evidence="2" key="1">
    <citation type="submission" date="2018-11" db="EMBL/GenBank/DDBJ databases">
        <title>Shewanella sp. M2.</title>
        <authorList>
            <person name="Hwang Y.J."/>
            <person name="Hwang C.Y."/>
        </authorList>
    </citation>
    <scope>NUCLEOTIDE SEQUENCE [LARGE SCALE GENOMIC DNA]</scope>
    <source>
        <strain evidence="2">LMG 19866</strain>
    </source>
</reference>
<dbReference type="EMBL" id="CP034015">
    <property type="protein sequence ID" value="AZG73704.1"/>
    <property type="molecule type" value="Genomic_DNA"/>
</dbReference>
<keyword evidence="2" id="KW-1185">Reference proteome</keyword>
<accession>A0A3G8LWC9</accession>
<protein>
    <submittedName>
        <fullName evidence="1">Uncharacterized protein</fullName>
    </submittedName>
</protein>
<evidence type="ECO:0000313" key="2">
    <source>
        <dbReference type="Proteomes" id="UP000278035"/>
    </source>
</evidence>
<evidence type="ECO:0000313" key="1">
    <source>
        <dbReference type="EMBL" id="AZG73704.1"/>
    </source>
</evidence>
<dbReference type="AlphaFoldDB" id="A0A3G8LWC9"/>
<dbReference type="Proteomes" id="UP000278035">
    <property type="component" value="Chromosome"/>
</dbReference>
<dbReference type="OrthoDB" id="7063787at2"/>